<dbReference type="GO" id="GO:0043161">
    <property type="term" value="P:proteasome-mediated ubiquitin-dependent protein catabolic process"/>
    <property type="evidence" value="ECO:0007669"/>
    <property type="project" value="TreeGrafter"/>
</dbReference>
<protein>
    <recommendedName>
        <fullName evidence="4">RING-type E3 ubiquitin transferase</fullName>
        <ecNumber evidence="4">2.3.2.27</ecNumber>
    </recommendedName>
</protein>
<dbReference type="EMBL" id="JAEPQZ010000007">
    <property type="protein sequence ID" value="KAG2179209.1"/>
    <property type="molecule type" value="Genomic_DNA"/>
</dbReference>
<comment type="catalytic activity">
    <reaction evidence="1">
        <text>S-ubiquitinyl-[E2 ubiquitin-conjugating enzyme]-L-cysteine + [acceptor protein]-L-lysine = [E2 ubiquitin-conjugating enzyme]-L-cysteine + N(6)-ubiquitinyl-[acceptor protein]-L-lysine.</text>
        <dbReference type="EC" id="2.3.2.27"/>
    </reaction>
</comment>
<dbReference type="SMART" id="SM00744">
    <property type="entry name" value="RINGv"/>
    <property type="match status" value="1"/>
</dbReference>
<feature type="transmembrane region" description="Helical" evidence="16">
    <location>
        <begin position="581"/>
        <end position="599"/>
    </location>
</feature>
<dbReference type="SMART" id="SM00184">
    <property type="entry name" value="RING"/>
    <property type="match status" value="1"/>
</dbReference>
<dbReference type="GO" id="GO:0012505">
    <property type="term" value="C:endomembrane system"/>
    <property type="evidence" value="ECO:0007669"/>
    <property type="project" value="UniProtKB-SubCell"/>
</dbReference>
<dbReference type="InterPro" id="IPR050731">
    <property type="entry name" value="HRD1_E3_ubiq-ligases"/>
</dbReference>
<evidence type="ECO:0000256" key="16">
    <source>
        <dbReference type="SAM" id="Phobius"/>
    </source>
</evidence>
<dbReference type="Gene3D" id="3.30.40.10">
    <property type="entry name" value="Zinc/RING finger domain, C3HC4 (zinc finger)"/>
    <property type="match status" value="1"/>
</dbReference>
<comment type="pathway">
    <text evidence="3">Protein modification; protein ubiquitination.</text>
</comment>
<feature type="compositionally biased region" description="Low complexity" evidence="15">
    <location>
        <begin position="513"/>
        <end position="523"/>
    </location>
</feature>
<keyword evidence="11" id="KW-0862">Zinc</keyword>
<keyword evidence="8" id="KW-0732">Signal</keyword>
<evidence type="ECO:0000256" key="3">
    <source>
        <dbReference type="ARBA" id="ARBA00004906"/>
    </source>
</evidence>
<keyword evidence="13 16" id="KW-0472">Membrane</keyword>
<organism evidence="18 19">
    <name type="scientific">Mortierella isabellina</name>
    <name type="common">Filamentous fungus</name>
    <name type="synonym">Umbelopsis isabellina</name>
    <dbReference type="NCBI Taxonomy" id="91625"/>
    <lineage>
        <taxon>Eukaryota</taxon>
        <taxon>Fungi</taxon>
        <taxon>Fungi incertae sedis</taxon>
        <taxon>Mucoromycota</taxon>
        <taxon>Mucoromycotina</taxon>
        <taxon>Umbelopsidomycetes</taxon>
        <taxon>Umbelopsidales</taxon>
        <taxon>Umbelopsidaceae</taxon>
        <taxon>Umbelopsis</taxon>
    </lineage>
</organism>
<dbReference type="Pfam" id="PF13639">
    <property type="entry name" value="zf-RING_2"/>
    <property type="match status" value="1"/>
</dbReference>
<gene>
    <name evidence="18" type="ORF">INT43_002059</name>
</gene>
<evidence type="ECO:0000256" key="11">
    <source>
        <dbReference type="ARBA" id="ARBA00022833"/>
    </source>
</evidence>
<evidence type="ECO:0000256" key="7">
    <source>
        <dbReference type="ARBA" id="ARBA00022723"/>
    </source>
</evidence>
<evidence type="ECO:0000256" key="4">
    <source>
        <dbReference type="ARBA" id="ARBA00012483"/>
    </source>
</evidence>
<comment type="caution">
    <text evidence="18">The sequence shown here is derived from an EMBL/GenBank/DDBJ whole genome shotgun (WGS) entry which is preliminary data.</text>
</comment>
<evidence type="ECO:0000256" key="13">
    <source>
        <dbReference type="ARBA" id="ARBA00023136"/>
    </source>
</evidence>
<proteinExistence type="predicted"/>
<keyword evidence="12 16" id="KW-1133">Transmembrane helix</keyword>
<evidence type="ECO:0000313" key="18">
    <source>
        <dbReference type="EMBL" id="KAG2179209.1"/>
    </source>
</evidence>
<name>A0A8H7PTF8_MORIS</name>
<dbReference type="Proteomes" id="UP000654370">
    <property type="component" value="Unassembled WGS sequence"/>
</dbReference>
<feature type="transmembrane region" description="Helical" evidence="16">
    <location>
        <begin position="619"/>
        <end position="636"/>
    </location>
</feature>
<keyword evidence="10" id="KW-0833">Ubl conjugation pathway</keyword>
<keyword evidence="9 14" id="KW-0863">Zinc-finger</keyword>
<dbReference type="Pfam" id="PF11145">
    <property type="entry name" value="DUF2921"/>
    <property type="match status" value="2"/>
</dbReference>
<dbReference type="SUPFAM" id="SSF57850">
    <property type="entry name" value="RING/U-box"/>
    <property type="match status" value="1"/>
</dbReference>
<evidence type="ECO:0000256" key="6">
    <source>
        <dbReference type="ARBA" id="ARBA00022692"/>
    </source>
</evidence>
<dbReference type="PANTHER" id="PTHR22763:SF162">
    <property type="entry name" value="TRANSMEMBRANE E3 UBIQUITIN-PROTEIN LIGASE 1"/>
    <property type="match status" value="1"/>
</dbReference>
<keyword evidence="5" id="KW-0808">Transferase</keyword>
<dbReference type="InterPro" id="IPR011016">
    <property type="entry name" value="Znf_RING-CH"/>
</dbReference>
<evidence type="ECO:0000259" key="17">
    <source>
        <dbReference type="PROSITE" id="PS50089"/>
    </source>
</evidence>
<keyword evidence="19" id="KW-1185">Reference proteome</keyword>
<dbReference type="InterPro" id="IPR001841">
    <property type="entry name" value="Znf_RING"/>
</dbReference>
<evidence type="ECO:0000256" key="1">
    <source>
        <dbReference type="ARBA" id="ARBA00000900"/>
    </source>
</evidence>
<keyword evidence="6 16" id="KW-0812">Transmembrane</keyword>
<evidence type="ECO:0000256" key="14">
    <source>
        <dbReference type="PROSITE-ProRule" id="PRU00175"/>
    </source>
</evidence>
<sequence>MSERLVRPIMLPYYLAVSQLQTPHASFERISNFTGTSNPRPFCDLVLMDEPTDGSQTDAARFVQRQAINRSGCYMLLFFFSLLFLNFEEDTAARVGDTIGNKIKRIENEKSLLANITFGENITNPTPSMVQQKIDKLLQLEEFKNPQLPSAHHFYHNVTGIFRGDWISQNTTSPENPPIDVNQTTPEAARGGFPFDQPGSFTFNMKSEHTKEDSVKYIDGYLRLQNEELGDYGVLLVAEGVHFVNNGTLYMTAVPEGAKFHKPYGDLLHMLPANNSMNQARDVIQEQLDKELEELKGMLNWAGPVATNNDQPAPPITNCTFELWIQLKPVPPPTRQSQLLEYEKELENPQGISVISAPPLLASMVVYSEKCGLLMEVQDAKGTKIEKYYKKAINYATLASAVTLIQVFLLIYQMEYTPTPSSVSNVSYWTIAMQSTMDGYFCLLHLTTGVVVQSVFIPFATTAFFTFILVSIFGMRYLMVIWRIQRPEVAHREQAAAQNAQQSSNGENQSDSTGNENEAAGGTTTAASTLGSLLPIANTPARPAVRTAQDERREDALLYYRFYLVFLFGLFLFYQTASKSAFVQNIVVGVLAFTLFSFWVPQIYRNVIRGSRRALSHRYVIGMTLTRLVIPLYYYACPHNILAHEPTKWVWVLSAYLILQAAIIIVQDLWDPRFFVPERYLPARYNYHPILPADDEEAIDIKAVGVNAHEESESSDGSTKHSPGRDCAICMLPVNPSAPGAAGLHALGRANYMVTPCHHLFHTECLEKWMRIKLECPVCRAYLPAV</sequence>
<feature type="region of interest" description="Disordered" evidence="15">
    <location>
        <begin position="494"/>
        <end position="523"/>
    </location>
</feature>
<dbReference type="InterPro" id="IPR021319">
    <property type="entry name" value="DUF2921"/>
</dbReference>
<dbReference type="GO" id="GO:0061630">
    <property type="term" value="F:ubiquitin protein ligase activity"/>
    <property type="evidence" value="ECO:0007669"/>
    <property type="project" value="UniProtKB-EC"/>
</dbReference>
<feature type="transmembrane region" description="Helical" evidence="16">
    <location>
        <begin position="392"/>
        <end position="412"/>
    </location>
</feature>
<dbReference type="AlphaFoldDB" id="A0A8H7PTF8"/>
<dbReference type="OrthoDB" id="9984778at2759"/>
<feature type="transmembrane region" description="Helical" evidence="16">
    <location>
        <begin position="648"/>
        <end position="670"/>
    </location>
</feature>
<reference evidence="18" key="1">
    <citation type="submission" date="2020-12" db="EMBL/GenBank/DDBJ databases">
        <title>Metabolic potential, ecology and presence of endohyphal bacteria is reflected in genomic diversity of Mucoromycotina.</title>
        <authorList>
            <person name="Muszewska A."/>
            <person name="Okrasinska A."/>
            <person name="Steczkiewicz K."/>
            <person name="Drgas O."/>
            <person name="Orlowska M."/>
            <person name="Perlinska-Lenart U."/>
            <person name="Aleksandrzak-Piekarczyk T."/>
            <person name="Szatraj K."/>
            <person name="Zielenkiewicz U."/>
            <person name="Pilsyk S."/>
            <person name="Malc E."/>
            <person name="Mieczkowski P."/>
            <person name="Kruszewska J.S."/>
            <person name="Biernat P."/>
            <person name="Pawlowska J."/>
        </authorList>
    </citation>
    <scope>NUCLEOTIDE SEQUENCE</scope>
    <source>
        <strain evidence="18">WA0000067209</strain>
    </source>
</reference>
<accession>A0A8H7PTF8</accession>
<feature type="transmembrane region" description="Helical" evidence="16">
    <location>
        <begin position="455"/>
        <end position="478"/>
    </location>
</feature>
<dbReference type="InterPro" id="IPR013083">
    <property type="entry name" value="Znf_RING/FYVE/PHD"/>
</dbReference>
<evidence type="ECO:0000256" key="8">
    <source>
        <dbReference type="ARBA" id="ARBA00022729"/>
    </source>
</evidence>
<dbReference type="PANTHER" id="PTHR22763">
    <property type="entry name" value="RING ZINC FINGER PROTEIN"/>
    <property type="match status" value="1"/>
</dbReference>
<evidence type="ECO:0000256" key="9">
    <source>
        <dbReference type="ARBA" id="ARBA00022771"/>
    </source>
</evidence>
<comment type="subcellular location">
    <subcellularLocation>
        <location evidence="2">Endomembrane system</location>
        <topology evidence="2">Multi-pass membrane protein</topology>
    </subcellularLocation>
</comment>
<evidence type="ECO:0000256" key="10">
    <source>
        <dbReference type="ARBA" id="ARBA00022786"/>
    </source>
</evidence>
<evidence type="ECO:0000313" key="19">
    <source>
        <dbReference type="Proteomes" id="UP000654370"/>
    </source>
</evidence>
<dbReference type="EC" id="2.3.2.27" evidence="4"/>
<evidence type="ECO:0000256" key="5">
    <source>
        <dbReference type="ARBA" id="ARBA00022679"/>
    </source>
</evidence>
<dbReference type="PROSITE" id="PS50089">
    <property type="entry name" value="ZF_RING_2"/>
    <property type="match status" value="1"/>
</dbReference>
<feature type="compositionally biased region" description="Low complexity" evidence="15">
    <location>
        <begin position="495"/>
        <end position="505"/>
    </location>
</feature>
<dbReference type="GO" id="GO:0008270">
    <property type="term" value="F:zinc ion binding"/>
    <property type="evidence" value="ECO:0007669"/>
    <property type="project" value="UniProtKB-KW"/>
</dbReference>
<evidence type="ECO:0000256" key="12">
    <source>
        <dbReference type="ARBA" id="ARBA00022989"/>
    </source>
</evidence>
<evidence type="ECO:0000256" key="2">
    <source>
        <dbReference type="ARBA" id="ARBA00004127"/>
    </source>
</evidence>
<evidence type="ECO:0000256" key="15">
    <source>
        <dbReference type="SAM" id="MobiDB-lite"/>
    </source>
</evidence>
<feature type="domain" description="RING-type" evidence="17">
    <location>
        <begin position="727"/>
        <end position="780"/>
    </location>
</feature>
<feature type="transmembrane region" description="Helical" evidence="16">
    <location>
        <begin position="556"/>
        <end position="575"/>
    </location>
</feature>
<keyword evidence="7" id="KW-0479">Metal-binding</keyword>